<name>A0A4R0RLE1_9APHY</name>
<comment type="caution">
    <text evidence="3">The sequence shown here is derived from an EMBL/GenBank/DDBJ whole genome shotgun (WGS) entry which is preliminary data.</text>
</comment>
<dbReference type="EMBL" id="RWJN01000039">
    <property type="protein sequence ID" value="TCD69530.1"/>
    <property type="molecule type" value="Genomic_DNA"/>
</dbReference>
<sequence length="356" mass="39308">MPDPVVPSPQMYSPVIPSPPSSPSWRYLSAPQIHAPVIPSPPSSPHRRYRRASTPVAPPSATLPQFAPMSAQSTSWPASQLPWMAAPPLYPPVALPAMAPMAPPMLGSVPPWMTSSYPPLPPPSAFAPNVSLPGFPNASVFMPSLHNVPSMSTHRDMADRIELCPWLIPNPNPANMGVAHIKWDMSLPPTTARRMSGTGIITSLESKFKDVATSPPVHHLQIICPAGPEEPLGVGIIWPILELKPVTPRDIVLGDILWWIYDWLNKPLSDIELALFKSRMEVAKQHFPYYESLEYAARQRAKVSREIGAVSGTGPYRRIDAMGSTQRFFGGMLVTYDNANSRWWLVLYGQPEPKWQ</sequence>
<dbReference type="OrthoDB" id="3241567at2759"/>
<dbReference type="Pfam" id="PF20415">
    <property type="entry name" value="DUF6699"/>
    <property type="match status" value="1"/>
</dbReference>
<evidence type="ECO:0000313" key="3">
    <source>
        <dbReference type="EMBL" id="TCD69530.1"/>
    </source>
</evidence>
<dbReference type="InterPro" id="IPR046522">
    <property type="entry name" value="DUF6699"/>
</dbReference>
<feature type="region of interest" description="Disordered" evidence="1">
    <location>
        <begin position="36"/>
        <end position="65"/>
    </location>
</feature>
<proteinExistence type="predicted"/>
<feature type="region of interest" description="Disordered" evidence="1">
    <location>
        <begin position="1"/>
        <end position="24"/>
    </location>
</feature>
<gene>
    <name evidence="3" type="ORF">EIP91_007153</name>
</gene>
<reference evidence="3 4" key="1">
    <citation type="submission" date="2018-11" db="EMBL/GenBank/DDBJ databases">
        <title>Genome assembly of Steccherinum ochraceum LE-BIN_3174, the white-rot fungus of the Steccherinaceae family (The Residual Polyporoid clade, Polyporales, Basidiomycota).</title>
        <authorList>
            <person name="Fedorova T.V."/>
            <person name="Glazunova O.A."/>
            <person name="Landesman E.O."/>
            <person name="Moiseenko K.V."/>
            <person name="Psurtseva N.V."/>
            <person name="Savinova O.S."/>
            <person name="Shakhova N.V."/>
            <person name="Tyazhelova T.V."/>
            <person name="Vasina D.V."/>
        </authorList>
    </citation>
    <scope>NUCLEOTIDE SEQUENCE [LARGE SCALE GENOMIC DNA]</scope>
    <source>
        <strain evidence="3 4">LE-BIN_3174</strain>
    </source>
</reference>
<accession>A0A4R0RLE1</accession>
<feature type="domain" description="DUF6699" evidence="2">
    <location>
        <begin position="181"/>
        <end position="332"/>
    </location>
</feature>
<evidence type="ECO:0000259" key="2">
    <source>
        <dbReference type="Pfam" id="PF20415"/>
    </source>
</evidence>
<evidence type="ECO:0000313" key="4">
    <source>
        <dbReference type="Proteomes" id="UP000292702"/>
    </source>
</evidence>
<protein>
    <recommendedName>
        <fullName evidence="2">DUF6699 domain-containing protein</fullName>
    </recommendedName>
</protein>
<dbReference type="AlphaFoldDB" id="A0A4R0RLE1"/>
<organism evidence="3 4">
    <name type="scientific">Steccherinum ochraceum</name>
    <dbReference type="NCBI Taxonomy" id="92696"/>
    <lineage>
        <taxon>Eukaryota</taxon>
        <taxon>Fungi</taxon>
        <taxon>Dikarya</taxon>
        <taxon>Basidiomycota</taxon>
        <taxon>Agaricomycotina</taxon>
        <taxon>Agaricomycetes</taxon>
        <taxon>Polyporales</taxon>
        <taxon>Steccherinaceae</taxon>
        <taxon>Steccherinum</taxon>
    </lineage>
</organism>
<dbReference type="STRING" id="92696.A0A4R0RLE1"/>
<evidence type="ECO:0000256" key="1">
    <source>
        <dbReference type="SAM" id="MobiDB-lite"/>
    </source>
</evidence>
<dbReference type="Proteomes" id="UP000292702">
    <property type="component" value="Unassembled WGS sequence"/>
</dbReference>
<keyword evidence="4" id="KW-1185">Reference proteome</keyword>